<evidence type="ECO:0000313" key="12">
    <source>
        <dbReference type="Proteomes" id="UP000184275"/>
    </source>
</evidence>
<proteinExistence type="predicted"/>
<dbReference type="SMART" id="SM00382">
    <property type="entry name" value="AAA"/>
    <property type="match status" value="1"/>
</dbReference>
<keyword evidence="5" id="KW-0067">ATP-binding</keyword>
<dbReference type="InterPro" id="IPR050352">
    <property type="entry name" value="ABCG_transporters"/>
</dbReference>
<organism evidence="11 12">
    <name type="scientific">Fibrobacter intestinalis</name>
    <dbReference type="NCBI Taxonomy" id="28122"/>
    <lineage>
        <taxon>Bacteria</taxon>
        <taxon>Pseudomonadati</taxon>
        <taxon>Fibrobacterota</taxon>
        <taxon>Fibrobacteria</taxon>
        <taxon>Fibrobacterales</taxon>
        <taxon>Fibrobacteraceae</taxon>
        <taxon>Fibrobacter</taxon>
    </lineage>
</organism>
<evidence type="ECO:0000256" key="2">
    <source>
        <dbReference type="ARBA" id="ARBA00022448"/>
    </source>
</evidence>
<sequence length="694" mass="77281">MPSTFFVRKISPAAPFLIGRGKGVDFALKDASVSRHHAKIEYSEGHWIFTNLSQTSGTIHDGKEIAEKIIEDGDVFILGLQQLRFSLKQDELYLSHVRCIEDVPAIPLSENSPIILGRGENDELPGTILHPACPRFLAKAELCQDRLKLTFVHERFRCTQLLENNETLKLPWCLLEFRDKKLYLHQKDSGFSLTVHGVSVILSQKQILQDIQFNLPAGQILSVVGLSGQGKSTLLELLTGKIKKSSGTIVLDGLDYEQTDVRREIAYLPQEPLLRKSLTVMETLRLSARIFLPKDYSPEETEKRARKLLKLLHISPLENSRIAVLSGGEKKRVALAAQLMHSPGIILLDEPLSGLDPLNARYLCNHFKDLAAKGHTIVLTTHSYEALHISDKILLIHQGKMGFYGTPQDAFRYFNTETPEGILETLSDKTNSSWQDSGRETATQLPEVFPRSFFPRIPRKNSFFYFWKISFLEWFRDLGKTLSLVLQPILIGILLALIFSDNSSLWVAAFALILCANWFALSLSVREIVQEKALLLEEFRKGTSPFSVLASKLLFTSFFALMETAITFAFLGQNIGVAPSLWLFAALAATVLPAASAGLLLSSFAKNPGQANAFLPLIILPQIALSGALVPKDQTSVVAQYLSQAIWTSYDQSAMQSIFTGQTPDVIDLIVPTAIAFLIYIVSILALETMKKAK</sequence>
<dbReference type="RefSeq" id="WP_073304215.1">
    <property type="nucleotide sequence ID" value="NZ_FRAW01000014.1"/>
</dbReference>
<dbReference type="Pfam" id="PF01061">
    <property type="entry name" value="ABC2_membrane"/>
    <property type="match status" value="1"/>
</dbReference>
<dbReference type="PROSITE" id="PS00211">
    <property type="entry name" value="ABC_TRANSPORTER_1"/>
    <property type="match status" value="1"/>
</dbReference>
<dbReference type="Gene3D" id="3.40.50.300">
    <property type="entry name" value="P-loop containing nucleotide triphosphate hydrolases"/>
    <property type="match status" value="1"/>
</dbReference>
<feature type="domain" description="FHA" evidence="9">
    <location>
        <begin position="16"/>
        <end position="65"/>
    </location>
</feature>
<dbReference type="InterPro" id="IPR013525">
    <property type="entry name" value="ABC2_TM"/>
</dbReference>
<dbReference type="Pfam" id="PF00005">
    <property type="entry name" value="ABC_tran"/>
    <property type="match status" value="1"/>
</dbReference>
<evidence type="ECO:0000259" key="9">
    <source>
        <dbReference type="PROSITE" id="PS50006"/>
    </source>
</evidence>
<dbReference type="InterPro" id="IPR017871">
    <property type="entry name" value="ABC_transporter-like_CS"/>
</dbReference>
<dbReference type="EMBL" id="FRAW01000014">
    <property type="protein sequence ID" value="SHK68731.1"/>
    <property type="molecule type" value="Genomic_DNA"/>
</dbReference>
<dbReference type="SUPFAM" id="SSF49879">
    <property type="entry name" value="SMAD/FHA domain"/>
    <property type="match status" value="1"/>
</dbReference>
<keyword evidence="3 8" id="KW-0812">Transmembrane</keyword>
<comment type="subcellular location">
    <subcellularLocation>
        <location evidence="1">Membrane</location>
        <topology evidence="1">Multi-pass membrane protein</topology>
    </subcellularLocation>
</comment>
<dbReference type="GO" id="GO:0016887">
    <property type="term" value="F:ATP hydrolysis activity"/>
    <property type="evidence" value="ECO:0007669"/>
    <property type="project" value="InterPro"/>
</dbReference>
<feature type="transmembrane region" description="Helical" evidence="8">
    <location>
        <begin position="613"/>
        <end position="630"/>
    </location>
</feature>
<keyword evidence="12" id="KW-1185">Reference proteome</keyword>
<protein>
    <submittedName>
        <fullName evidence="11">ABC-type multidrug transport system, ATPase component</fullName>
    </submittedName>
</protein>
<dbReference type="PANTHER" id="PTHR48041:SF139">
    <property type="entry name" value="PROTEIN SCARLET"/>
    <property type="match status" value="1"/>
</dbReference>
<name>A0A1M6UHU3_9BACT</name>
<dbReference type="SMART" id="SM00240">
    <property type="entry name" value="FHA"/>
    <property type="match status" value="1"/>
</dbReference>
<dbReference type="Gene3D" id="2.60.200.20">
    <property type="match status" value="1"/>
</dbReference>
<feature type="transmembrane region" description="Helical" evidence="8">
    <location>
        <begin position="582"/>
        <end position="601"/>
    </location>
</feature>
<evidence type="ECO:0000256" key="3">
    <source>
        <dbReference type="ARBA" id="ARBA00022692"/>
    </source>
</evidence>
<feature type="transmembrane region" description="Helical" evidence="8">
    <location>
        <begin position="505"/>
        <end position="525"/>
    </location>
</feature>
<evidence type="ECO:0000256" key="4">
    <source>
        <dbReference type="ARBA" id="ARBA00022741"/>
    </source>
</evidence>
<keyword evidence="2" id="KW-0813">Transport</keyword>
<evidence type="ECO:0000313" key="11">
    <source>
        <dbReference type="EMBL" id="SHK68731.1"/>
    </source>
</evidence>
<dbReference type="GO" id="GO:0016020">
    <property type="term" value="C:membrane"/>
    <property type="evidence" value="ECO:0007669"/>
    <property type="project" value="UniProtKB-SubCell"/>
</dbReference>
<dbReference type="CDD" id="cd00060">
    <property type="entry name" value="FHA"/>
    <property type="match status" value="1"/>
</dbReference>
<evidence type="ECO:0000259" key="10">
    <source>
        <dbReference type="PROSITE" id="PS50893"/>
    </source>
</evidence>
<dbReference type="SUPFAM" id="SSF52540">
    <property type="entry name" value="P-loop containing nucleoside triphosphate hydrolases"/>
    <property type="match status" value="1"/>
</dbReference>
<dbReference type="GO" id="GO:0005524">
    <property type="term" value="F:ATP binding"/>
    <property type="evidence" value="ECO:0007669"/>
    <property type="project" value="UniProtKB-KW"/>
</dbReference>
<dbReference type="AlphaFoldDB" id="A0A1M6UHU3"/>
<reference evidence="12" key="1">
    <citation type="submission" date="2016-11" db="EMBL/GenBank/DDBJ databases">
        <authorList>
            <person name="Varghese N."/>
            <person name="Submissions S."/>
        </authorList>
    </citation>
    <scope>NUCLEOTIDE SEQUENCE [LARGE SCALE GENOMIC DNA]</scope>
    <source>
        <strain evidence="12">UWOS</strain>
    </source>
</reference>
<evidence type="ECO:0000256" key="1">
    <source>
        <dbReference type="ARBA" id="ARBA00004141"/>
    </source>
</evidence>
<evidence type="ECO:0000256" key="5">
    <source>
        <dbReference type="ARBA" id="ARBA00022840"/>
    </source>
</evidence>
<feature type="transmembrane region" description="Helical" evidence="8">
    <location>
        <begin position="669"/>
        <end position="687"/>
    </location>
</feature>
<dbReference type="InterPro" id="IPR008984">
    <property type="entry name" value="SMAD_FHA_dom_sf"/>
</dbReference>
<dbReference type="Proteomes" id="UP000184275">
    <property type="component" value="Unassembled WGS sequence"/>
</dbReference>
<dbReference type="GO" id="GO:0140359">
    <property type="term" value="F:ABC-type transporter activity"/>
    <property type="evidence" value="ECO:0007669"/>
    <property type="project" value="InterPro"/>
</dbReference>
<feature type="domain" description="ABC transporter" evidence="10">
    <location>
        <begin position="193"/>
        <end position="423"/>
    </location>
</feature>
<dbReference type="Pfam" id="PF00498">
    <property type="entry name" value="FHA"/>
    <property type="match status" value="1"/>
</dbReference>
<evidence type="ECO:0000256" key="6">
    <source>
        <dbReference type="ARBA" id="ARBA00022989"/>
    </source>
</evidence>
<evidence type="ECO:0000256" key="7">
    <source>
        <dbReference type="ARBA" id="ARBA00023136"/>
    </source>
</evidence>
<evidence type="ECO:0000256" key="8">
    <source>
        <dbReference type="SAM" id="Phobius"/>
    </source>
</evidence>
<dbReference type="InterPro" id="IPR003439">
    <property type="entry name" value="ABC_transporter-like_ATP-bd"/>
</dbReference>
<dbReference type="PROSITE" id="PS50006">
    <property type="entry name" value="FHA_DOMAIN"/>
    <property type="match status" value="1"/>
</dbReference>
<feature type="transmembrane region" description="Helical" evidence="8">
    <location>
        <begin position="546"/>
        <end position="570"/>
    </location>
</feature>
<gene>
    <name evidence="11" type="ORF">SAMN05720469_1147</name>
</gene>
<keyword evidence="4" id="KW-0547">Nucleotide-binding</keyword>
<dbReference type="PANTHER" id="PTHR48041">
    <property type="entry name" value="ABC TRANSPORTER G FAMILY MEMBER 28"/>
    <property type="match status" value="1"/>
</dbReference>
<accession>A0A1M6UHU3</accession>
<dbReference type="InterPro" id="IPR003593">
    <property type="entry name" value="AAA+_ATPase"/>
</dbReference>
<keyword evidence="7 8" id="KW-0472">Membrane</keyword>
<dbReference type="InterPro" id="IPR027417">
    <property type="entry name" value="P-loop_NTPase"/>
</dbReference>
<dbReference type="InterPro" id="IPR000253">
    <property type="entry name" value="FHA_dom"/>
</dbReference>
<dbReference type="PROSITE" id="PS50893">
    <property type="entry name" value="ABC_TRANSPORTER_2"/>
    <property type="match status" value="1"/>
</dbReference>
<keyword evidence="6 8" id="KW-1133">Transmembrane helix</keyword>